<proteinExistence type="predicted"/>
<dbReference type="Proteomes" id="UP000319432">
    <property type="component" value="Chromosome"/>
</dbReference>
<dbReference type="AlphaFoldDB" id="A0A502I809"/>
<dbReference type="InterPro" id="IPR023187">
    <property type="entry name" value="Tscrpt_reg_MarR-type_CS"/>
</dbReference>
<dbReference type="Pfam" id="PF01047">
    <property type="entry name" value="MarR"/>
    <property type="match status" value="1"/>
</dbReference>
<dbReference type="PRINTS" id="PR00598">
    <property type="entry name" value="HTHMARR"/>
</dbReference>
<protein>
    <submittedName>
        <fullName evidence="4">MarR family transcriptional regulator</fullName>
    </submittedName>
</protein>
<dbReference type="InterPro" id="IPR039422">
    <property type="entry name" value="MarR/SlyA-like"/>
</dbReference>
<dbReference type="InterPro" id="IPR036388">
    <property type="entry name" value="WH-like_DNA-bd_sf"/>
</dbReference>
<accession>A0A502I809</accession>
<dbReference type="SUPFAM" id="SSF46785">
    <property type="entry name" value="Winged helix' DNA-binding domain"/>
    <property type="match status" value="1"/>
</dbReference>
<evidence type="ECO:0000256" key="1">
    <source>
        <dbReference type="ARBA" id="ARBA00023015"/>
    </source>
</evidence>
<keyword evidence="1" id="KW-0805">Transcription regulation</keyword>
<organism evidence="4 5">
    <name type="scientific">Brevibacillus laterosporus</name>
    <name type="common">Bacillus laterosporus</name>
    <dbReference type="NCBI Taxonomy" id="1465"/>
    <lineage>
        <taxon>Bacteria</taxon>
        <taxon>Bacillati</taxon>
        <taxon>Bacillota</taxon>
        <taxon>Bacilli</taxon>
        <taxon>Bacillales</taxon>
        <taxon>Paenibacillaceae</taxon>
        <taxon>Brevibacillus</taxon>
    </lineage>
</organism>
<reference evidence="4 5" key="1">
    <citation type="submission" date="2018-11" db="EMBL/GenBank/DDBJ databases">
        <title>Phylogenetic determinants of toxin gene distribution in genomes of Brevibacillus laterosporus.</title>
        <authorList>
            <person name="Glare T.R."/>
            <person name="Durrant A."/>
            <person name="Berry C."/>
            <person name="Palma L."/>
            <person name="Ormskirk M."/>
            <person name="Cox M.O."/>
        </authorList>
    </citation>
    <scope>NUCLEOTIDE SEQUENCE [LARGE SCALE GENOMIC DNA]</scope>
    <source>
        <strain evidence="4 5">1821L</strain>
    </source>
</reference>
<dbReference type="PROSITE" id="PS50995">
    <property type="entry name" value="HTH_MARR_2"/>
    <property type="match status" value="1"/>
</dbReference>
<dbReference type="EMBL" id="CP033464">
    <property type="protein sequence ID" value="QDX94568.1"/>
    <property type="molecule type" value="Genomic_DNA"/>
</dbReference>
<dbReference type="SMART" id="SM00347">
    <property type="entry name" value="HTH_MARR"/>
    <property type="match status" value="1"/>
</dbReference>
<evidence type="ECO:0000256" key="3">
    <source>
        <dbReference type="ARBA" id="ARBA00023163"/>
    </source>
</evidence>
<gene>
    <name evidence="4" type="ORF">EEL30_21180</name>
</gene>
<sequence length="164" mass="18849">MLNKQAKQIDLETVDSNRNQEQSLHLFVVLSRAFNWASAHVQKDIRQYDLNPTEFGVLELLFHRGRQPLQQIGDKILISSGNITYVVDKLEKKGYLLRKPCPNDRRVIYAELTQDGEQFLQDIFPKHQEKLAEALNGLSSEEKEIAIVLLKKLGKSAQMNFADK</sequence>
<name>A0A502I809_BRELA</name>
<dbReference type="PROSITE" id="PS01117">
    <property type="entry name" value="HTH_MARR_1"/>
    <property type="match status" value="1"/>
</dbReference>
<dbReference type="Gene3D" id="1.10.10.10">
    <property type="entry name" value="Winged helix-like DNA-binding domain superfamily/Winged helix DNA-binding domain"/>
    <property type="match status" value="1"/>
</dbReference>
<dbReference type="GO" id="GO:0006950">
    <property type="term" value="P:response to stress"/>
    <property type="evidence" value="ECO:0007669"/>
    <property type="project" value="TreeGrafter"/>
</dbReference>
<dbReference type="InterPro" id="IPR036390">
    <property type="entry name" value="WH_DNA-bd_sf"/>
</dbReference>
<dbReference type="InterPro" id="IPR000835">
    <property type="entry name" value="HTH_MarR-typ"/>
</dbReference>
<dbReference type="GO" id="GO:0003677">
    <property type="term" value="F:DNA binding"/>
    <property type="evidence" value="ECO:0007669"/>
    <property type="project" value="UniProtKB-KW"/>
</dbReference>
<evidence type="ECO:0000313" key="4">
    <source>
        <dbReference type="EMBL" id="QDX94568.1"/>
    </source>
</evidence>
<evidence type="ECO:0000313" key="5">
    <source>
        <dbReference type="Proteomes" id="UP000319432"/>
    </source>
</evidence>
<keyword evidence="3" id="KW-0804">Transcription</keyword>
<keyword evidence="5" id="KW-1185">Reference proteome</keyword>
<evidence type="ECO:0000256" key="2">
    <source>
        <dbReference type="ARBA" id="ARBA00023125"/>
    </source>
</evidence>
<keyword evidence="2" id="KW-0238">DNA-binding</keyword>
<dbReference type="PANTHER" id="PTHR33164">
    <property type="entry name" value="TRANSCRIPTIONAL REGULATOR, MARR FAMILY"/>
    <property type="match status" value="1"/>
</dbReference>
<dbReference type="GO" id="GO:0003700">
    <property type="term" value="F:DNA-binding transcription factor activity"/>
    <property type="evidence" value="ECO:0007669"/>
    <property type="project" value="InterPro"/>
</dbReference>
<dbReference type="PANTHER" id="PTHR33164:SF56">
    <property type="entry name" value="HTH-TYPE TRANSCRIPTIONAL REGULATOR MHQR"/>
    <property type="match status" value="1"/>
</dbReference>
<dbReference type="OrthoDB" id="9799747at2"/>